<protein>
    <submittedName>
        <fullName evidence="1">Uncharacterized protein</fullName>
    </submittedName>
</protein>
<dbReference type="AlphaFoldDB" id="A0A9D3TBZ2"/>
<organism evidence="1 2">
    <name type="scientific">Megalops atlanticus</name>
    <name type="common">Tarpon</name>
    <name type="synonym">Clupea gigantea</name>
    <dbReference type="NCBI Taxonomy" id="7932"/>
    <lineage>
        <taxon>Eukaryota</taxon>
        <taxon>Metazoa</taxon>
        <taxon>Chordata</taxon>
        <taxon>Craniata</taxon>
        <taxon>Vertebrata</taxon>
        <taxon>Euteleostomi</taxon>
        <taxon>Actinopterygii</taxon>
        <taxon>Neopterygii</taxon>
        <taxon>Teleostei</taxon>
        <taxon>Elopiformes</taxon>
        <taxon>Megalopidae</taxon>
        <taxon>Megalops</taxon>
    </lineage>
</organism>
<evidence type="ECO:0000313" key="2">
    <source>
        <dbReference type="Proteomes" id="UP001046870"/>
    </source>
</evidence>
<evidence type="ECO:0000313" key="1">
    <source>
        <dbReference type="EMBL" id="KAG7477592.1"/>
    </source>
</evidence>
<name>A0A9D3TBZ2_MEGAT</name>
<sequence length="179" mass="20273">MVSGTRKSREVYRARLRRQSALAAEQRITHSARTNGGIGQERVVAGLYAESFGVQFATRTYSTGQDYNVRKHICMNGGHEYTVWSGKPDTYGWGIYPKMYERKKLSNISNGMGGWRASRSFRSAGRRAGWRPLWISWTLRVPRRLTTPSTRWGTETCAPITMSRARSPAPRGAWTIPCP</sequence>
<proteinExistence type="predicted"/>
<dbReference type="EMBL" id="JAFDVH010000005">
    <property type="protein sequence ID" value="KAG7477592.1"/>
    <property type="molecule type" value="Genomic_DNA"/>
</dbReference>
<reference evidence="1" key="1">
    <citation type="submission" date="2021-01" db="EMBL/GenBank/DDBJ databases">
        <authorList>
            <person name="Zahm M."/>
            <person name="Roques C."/>
            <person name="Cabau C."/>
            <person name="Klopp C."/>
            <person name="Donnadieu C."/>
            <person name="Jouanno E."/>
            <person name="Lampietro C."/>
            <person name="Louis A."/>
            <person name="Herpin A."/>
            <person name="Echchiki A."/>
            <person name="Berthelot C."/>
            <person name="Parey E."/>
            <person name="Roest-Crollius H."/>
            <person name="Braasch I."/>
            <person name="Postlethwait J."/>
            <person name="Bobe J."/>
            <person name="Montfort J."/>
            <person name="Bouchez O."/>
            <person name="Begum T."/>
            <person name="Mejri S."/>
            <person name="Adams A."/>
            <person name="Chen W.-J."/>
            <person name="Guiguen Y."/>
        </authorList>
    </citation>
    <scope>NUCLEOTIDE SEQUENCE</scope>
    <source>
        <strain evidence="1">YG-15Mar2019-1</strain>
        <tissue evidence="1">Brain</tissue>
    </source>
</reference>
<comment type="caution">
    <text evidence="1">The sequence shown here is derived from an EMBL/GenBank/DDBJ whole genome shotgun (WGS) entry which is preliminary data.</text>
</comment>
<gene>
    <name evidence="1" type="ORF">MATL_G00071230</name>
</gene>
<keyword evidence="2" id="KW-1185">Reference proteome</keyword>
<accession>A0A9D3TBZ2</accession>
<dbReference type="Proteomes" id="UP001046870">
    <property type="component" value="Chromosome 5"/>
</dbReference>